<dbReference type="Proteomes" id="UP000016936">
    <property type="component" value="Unassembled WGS sequence"/>
</dbReference>
<dbReference type="EMBL" id="KB445590">
    <property type="protein sequence ID" value="EMD85372.1"/>
    <property type="molecule type" value="Genomic_DNA"/>
</dbReference>
<dbReference type="AlphaFoldDB" id="M2UBU1"/>
<organism evidence="2 3">
    <name type="scientific">Cochliobolus heterostrophus (strain C5 / ATCC 48332 / race O)</name>
    <name type="common">Southern corn leaf blight fungus</name>
    <name type="synonym">Bipolaris maydis</name>
    <dbReference type="NCBI Taxonomy" id="701091"/>
    <lineage>
        <taxon>Eukaryota</taxon>
        <taxon>Fungi</taxon>
        <taxon>Dikarya</taxon>
        <taxon>Ascomycota</taxon>
        <taxon>Pezizomycotina</taxon>
        <taxon>Dothideomycetes</taxon>
        <taxon>Pleosporomycetidae</taxon>
        <taxon>Pleosporales</taxon>
        <taxon>Pleosporineae</taxon>
        <taxon>Pleosporaceae</taxon>
        <taxon>Bipolaris</taxon>
    </lineage>
</organism>
<dbReference type="PROSITE" id="PS51186">
    <property type="entry name" value="GNAT"/>
    <property type="match status" value="1"/>
</dbReference>
<dbReference type="SUPFAM" id="SSF55729">
    <property type="entry name" value="Acyl-CoA N-acyltransferases (Nat)"/>
    <property type="match status" value="1"/>
</dbReference>
<proteinExistence type="predicted"/>
<name>M2UBU1_COCH5</name>
<evidence type="ECO:0000313" key="3">
    <source>
        <dbReference type="Proteomes" id="UP000016936"/>
    </source>
</evidence>
<dbReference type="eggNOG" id="ENOG502SVCF">
    <property type="taxonomic scope" value="Eukaryota"/>
</dbReference>
<reference evidence="3" key="2">
    <citation type="journal article" date="2013" name="PLoS Genet.">
        <title>Comparative genome structure, secondary metabolite, and effector coding capacity across Cochliobolus pathogens.</title>
        <authorList>
            <person name="Condon B.J."/>
            <person name="Leng Y."/>
            <person name="Wu D."/>
            <person name="Bushley K.E."/>
            <person name="Ohm R.A."/>
            <person name="Otillar R."/>
            <person name="Martin J."/>
            <person name="Schackwitz W."/>
            <person name="Grimwood J."/>
            <person name="MohdZainudin N."/>
            <person name="Xue C."/>
            <person name="Wang R."/>
            <person name="Manning V.A."/>
            <person name="Dhillon B."/>
            <person name="Tu Z.J."/>
            <person name="Steffenson B.J."/>
            <person name="Salamov A."/>
            <person name="Sun H."/>
            <person name="Lowry S."/>
            <person name="LaButti K."/>
            <person name="Han J."/>
            <person name="Copeland A."/>
            <person name="Lindquist E."/>
            <person name="Barry K."/>
            <person name="Schmutz J."/>
            <person name="Baker S.E."/>
            <person name="Ciuffetti L.M."/>
            <person name="Grigoriev I.V."/>
            <person name="Zhong S."/>
            <person name="Turgeon B.G."/>
        </authorList>
    </citation>
    <scope>NUCLEOTIDE SEQUENCE [LARGE SCALE GENOMIC DNA]</scope>
    <source>
        <strain evidence="3">C5 / ATCC 48332 / race O</strain>
    </source>
</reference>
<gene>
    <name evidence="2" type="ORF">COCHEDRAFT_1149032</name>
</gene>
<reference evidence="2 3" key="1">
    <citation type="journal article" date="2012" name="PLoS Pathog.">
        <title>Diverse lifestyles and strategies of plant pathogenesis encoded in the genomes of eighteen Dothideomycetes fungi.</title>
        <authorList>
            <person name="Ohm R.A."/>
            <person name="Feau N."/>
            <person name="Henrissat B."/>
            <person name="Schoch C.L."/>
            <person name="Horwitz B.A."/>
            <person name="Barry K.W."/>
            <person name="Condon B.J."/>
            <person name="Copeland A.C."/>
            <person name="Dhillon B."/>
            <person name="Glaser F."/>
            <person name="Hesse C.N."/>
            <person name="Kosti I."/>
            <person name="LaButti K."/>
            <person name="Lindquist E.A."/>
            <person name="Lucas S."/>
            <person name="Salamov A.A."/>
            <person name="Bradshaw R.E."/>
            <person name="Ciuffetti L."/>
            <person name="Hamelin R.C."/>
            <person name="Kema G.H.J."/>
            <person name="Lawrence C."/>
            <person name="Scott J.A."/>
            <person name="Spatafora J.W."/>
            <person name="Turgeon B.G."/>
            <person name="de Wit P.J.G.M."/>
            <person name="Zhong S."/>
            <person name="Goodwin S.B."/>
            <person name="Grigoriev I.V."/>
        </authorList>
    </citation>
    <scope>NUCLEOTIDE SEQUENCE [LARGE SCALE GENOMIC DNA]</scope>
    <source>
        <strain evidence="3">C5 / ATCC 48332 / race O</strain>
    </source>
</reference>
<dbReference type="Pfam" id="PF13508">
    <property type="entry name" value="Acetyltransf_7"/>
    <property type="match status" value="1"/>
</dbReference>
<accession>M2UBU1</accession>
<dbReference type="OMA" id="PCYRLSF"/>
<dbReference type="HOGENOM" id="CLU_060131_6_2_1"/>
<dbReference type="InterPro" id="IPR000182">
    <property type="entry name" value="GNAT_dom"/>
</dbReference>
<dbReference type="PANTHER" id="PTHR42791">
    <property type="entry name" value="GNAT FAMILY ACETYLTRANSFERASE"/>
    <property type="match status" value="1"/>
</dbReference>
<keyword evidence="3" id="KW-1185">Reference proteome</keyword>
<dbReference type="InterPro" id="IPR052523">
    <property type="entry name" value="Trichothecene_AcTrans"/>
</dbReference>
<evidence type="ECO:0000313" key="2">
    <source>
        <dbReference type="EMBL" id="EMD85372.1"/>
    </source>
</evidence>
<protein>
    <recommendedName>
        <fullName evidence="1">N-acetyltransferase domain-containing protein</fullName>
    </recommendedName>
</protein>
<sequence>MAIRVYPATPSVAPRLASIHVSAFSSNRLMRAIYPTQAIWTAFECAVEEKLIADMLDERTSVVVAQSTDMEKDGGGEIVGFAVWCLACVEEKEDERSSGGKKTYTAPRWNLPEGTDWDILNAWRAAAAKVADSTIGDCRHYELSWIAVSPNHGRQGVGRMLLDWGLDTCNKQRVPAYLESTVEAAETFYAKVGFREKGRIQLVVKGELYEEVACVYEPSGMQDEDDARLR</sequence>
<dbReference type="OrthoDB" id="2832510at2759"/>
<dbReference type="GO" id="GO:0016747">
    <property type="term" value="F:acyltransferase activity, transferring groups other than amino-acyl groups"/>
    <property type="evidence" value="ECO:0007669"/>
    <property type="project" value="InterPro"/>
</dbReference>
<dbReference type="CDD" id="cd04301">
    <property type="entry name" value="NAT_SF"/>
    <property type="match status" value="1"/>
</dbReference>
<dbReference type="PANTHER" id="PTHR42791:SF2">
    <property type="entry name" value="N-ACETYLTRANSFERASE DOMAIN-CONTAINING PROTEIN"/>
    <property type="match status" value="1"/>
</dbReference>
<feature type="domain" description="N-acetyltransferase" evidence="1">
    <location>
        <begin position="76"/>
        <end position="215"/>
    </location>
</feature>
<dbReference type="Gene3D" id="3.40.630.30">
    <property type="match status" value="1"/>
</dbReference>
<evidence type="ECO:0000259" key="1">
    <source>
        <dbReference type="PROSITE" id="PS51186"/>
    </source>
</evidence>
<dbReference type="InterPro" id="IPR016181">
    <property type="entry name" value="Acyl_CoA_acyltransferase"/>
</dbReference>